<protein>
    <recommendedName>
        <fullName evidence="10">Transport permease protein</fullName>
    </recommendedName>
</protein>
<comment type="similarity">
    <text evidence="2 10">Belongs to the ABC-2 integral membrane protein family.</text>
</comment>
<keyword evidence="6 10" id="KW-0812">Transmembrane</keyword>
<evidence type="ECO:0000256" key="6">
    <source>
        <dbReference type="ARBA" id="ARBA00022692"/>
    </source>
</evidence>
<feature type="transmembrane region" description="Helical" evidence="10">
    <location>
        <begin position="127"/>
        <end position="155"/>
    </location>
</feature>
<keyword evidence="4 10" id="KW-1003">Cell membrane</keyword>
<evidence type="ECO:0000256" key="5">
    <source>
        <dbReference type="ARBA" id="ARBA00022519"/>
    </source>
</evidence>
<evidence type="ECO:0000256" key="2">
    <source>
        <dbReference type="ARBA" id="ARBA00007783"/>
    </source>
</evidence>
<evidence type="ECO:0000256" key="4">
    <source>
        <dbReference type="ARBA" id="ARBA00022475"/>
    </source>
</evidence>
<dbReference type="RefSeq" id="WP_339575203.1">
    <property type="nucleotide sequence ID" value="NZ_JBBIAA010000012.1"/>
</dbReference>
<gene>
    <name evidence="12" type="ORF">WDZ17_10995</name>
</gene>
<evidence type="ECO:0000256" key="10">
    <source>
        <dbReference type="RuleBase" id="RU361157"/>
    </source>
</evidence>
<comment type="subcellular location">
    <subcellularLocation>
        <location evidence="1">Cell inner membrane</location>
        <topology evidence="1">Multi-pass membrane protein</topology>
    </subcellularLocation>
    <subcellularLocation>
        <location evidence="10">Cell membrane</location>
        <topology evidence="10">Multi-pass membrane protein</topology>
    </subcellularLocation>
</comment>
<feature type="transmembrane region" description="Helical" evidence="10">
    <location>
        <begin position="255"/>
        <end position="276"/>
    </location>
</feature>
<feature type="transmembrane region" description="Helical" evidence="10">
    <location>
        <begin position="87"/>
        <end position="106"/>
    </location>
</feature>
<evidence type="ECO:0000259" key="11">
    <source>
        <dbReference type="PROSITE" id="PS51012"/>
    </source>
</evidence>
<dbReference type="InterPro" id="IPR013525">
    <property type="entry name" value="ABC2_TM"/>
</dbReference>
<keyword evidence="8 10" id="KW-0472">Membrane</keyword>
<evidence type="ECO:0000313" key="13">
    <source>
        <dbReference type="Proteomes" id="UP001387100"/>
    </source>
</evidence>
<feature type="transmembrane region" description="Helical" evidence="10">
    <location>
        <begin position="197"/>
        <end position="215"/>
    </location>
</feature>
<keyword evidence="5" id="KW-0997">Cell inner membrane</keyword>
<dbReference type="PANTHER" id="PTHR30413">
    <property type="entry name" value="INNER MEMBRANE TRANSPORT PERMEASE"/>
    <property type="match status" value="1"/>
</dbReference>
<evidence type="ECO:0000256" key="7">
    <source>
        <dbReference type="ARBA" id="ARBA00022989"/>
    </source>
</evidence>
<comment type="caution">
    <text evidence="12">The sequence shown here is derived from an EMBL/GenBank/DDBJ whole genome shotgun (WGS) entry which is preliminary data.</text>
</comment>
<feature type="transmembrane region" description="Helical" evidence="10">
    <location>
        <begin position="54"/>
        <end position="75"/>
    </location>
</feature>
<evidence type="ECO:0000256" key="8">
    <source>
        <dbReference type="ARBA" id="ARBA00023136"/>
    </source>
</evidence>
<dbReference type="PRINTS" id="PR00164">
    <property type="entry name" value="ABC2TRNSPORT"/>
</dbReference>
<keyword evidence="7 10" id="KW-1133">Transmembrane helix</keyword>
<name>A0ABU8RL67_9ACTN</name>
<evidence type="ECO:0000256" key="3">
    <source>
        <dbReference type="ARBA" id="ARBA00022448"/>
    </source>
</evidence>
<dbReference type="Pfam" id="PF01061">
    <property type="entry name" value="ABC2_membrane"/>
    <property type="match status" value="1"/>
</dbReference>
<dbReference type="Proteomes" id="UP001387100">
    <property type="component" value="Unassembled WGS sequence"/>
</dbReference>
<reference evidence="12 13" key="1">
    <citation type="journal article" date="2017" name="Int. J. Syst. Evol. Microbiol.">
        <title>Pseudokineococcus basanitobsidens sp. nov., isolated from volcanic rock.</title>
        <authorList>
            <person name="Lee D.W."/>
            <person name="Park M.Y."/>
            <person name="Kim J.J."/>
            <person name="Kim B.S."/>
        </authorList>
    </citation>
    <scope>NUCLEOTIDE SEQUENCE [LARGE SCALE GENOMIC DNA]</scope>
    <source>
        <strain evidence="12 13">DSM 103726</strain>
    </source>
</reference>
<accession>A0ABU8RL67</accession>
<dbReference type="PROSITE" id="PS51012">
    <property type="entry name" value="ABC_TM2"/>
    <property type="match status" value="1"/>
</dbReference>
<feature type="transmembrane region" description="Helical" evidence="10">
    <location>
        <begin position="161"/>
        <end position="185"/>
    </location>
</feature>
<proteinExistence type="inferred from homology"/>
<keyword evidence="3 10" id="KW-0813">Transport</keyword>
<dbReference type="EMBL" id="JBBIAA010000012">
    <property type="protein sequence ID" value="MEJ5945818.1"/>
    <property type="molecule type" value="Genomic_DNA"/>
</dbReference>
<feature type="domain" description="ABC transmembrane type-2" evidence="11">
    <location>
        <begin position="54"/>
        <end position="276"/>
    </location>
</feature>
<evidence type="ECO:0000256" key="9">
    <source>
        <dbReference type="ARBA" id="ARBA00023251"/>
    </source>
</evidence>
<keyword evidence="13" id="KW-1185">Reference proteome</keyword>
<organism evidence="12 13">
    <name type="scientific">Pseudokineococcus basanitobsidens</name>
    <dbReference type="NCBI Taxonomy" id="1926649"/>
    <lineage>
        <taxon>Bacteria</taxon>
        <taxon>Bacillati</taxon>
        <taxon>Actinomycetota</taxon>
        <taxon>Actinomycetes</taxon>
        <taxon>Kineosporiales</taxon>
        <taxon>Kineosporiaceae</taxon>
        <taxon>Pseudokineococcus</taxon>
    </lineage>
</organism>
<dbReference type="PANTHER" id="PTHR30413:SF8">
    <property type="entry name" value="TRANSPORT PERMEASE PROTEIN"/>
    <property type="match status" value="1"/>
</dbReference>
<evidence type="ECO:0000256" key="1">
    <source>
        <dbReference type="ARBA" id="ARBA00004429"/>
    </source>
</evidence>
<dbReference type="InterPro" id="IPR047817">
    <property type="entry name" value="ABC2_TM_bact-type"/>
</dbReference>
<dbReference type="InterPro" id="IPR000412">
    <property type="entry name" value="ABC_2_transport"/>
</dbReference>
<sequence length="283" mass="30989">MSTEASLRAADAGLPRVGRRPTLAGYGLELWRRRQLTAELARSRFRAENEANRLGMAWIVIRPLLNAGVYGVVFGLLLRSSTRPDNFVPFLVIGIFVFQFFAGCLTDGARAITGNVGLVRTLSFPRAVLPLSLVLQNVLALVPMMLTAVVLVPVFGEPLRWSWLLALPALGLLVLFTTGVALASARLTLHVRDVTQLIPFVTRLLFYISGIFFSIDRIGLPPAAELVARLNPVQVYITLVRSGFLTEVEATSGTWLLGVGWAVLALVVGALFFWAAEERYGRV</sequence>
<evidence type="ECO:0000313" key="12">
    <source>
        <dbReference type="EMBL" id="MEJ5945818.1"/>
    </source>
</evidence>
<keyword evidence="9" id="KW-0046">Antibiotic resistance</keyword>